<keyword evidence="5 7" id="KW-1133">Transmembrane helix</keyword>
<feature type="transmembrane region" description="Helical" evidence="7">
    <location>
        <begin position="332"/>
        <end position="355"/>
    </location>
</feature>
<evidence type="ECO:0000256" key="2">
    <source>
        <dbReference type="ARBA" id="ARBA00007430"/>
    </source>
</evidence>
<dbReference type="PANTHER" id="PTHR30250">
    <property type="entry name" value="PST FAMILY PREDICTED COLANIC ACID TRANSPORTER"/>
    <property type="match status" value="1"/>
</dbReference>
<dbReference type="OrthoDB" id="9770347at2"/>
<name>A0A0L6CRB2_9RHOB</name>
<protein>
    <submittedName>
        <fullName evidence="8">Teichuronic acid biosynthesis protein TuaB</fullName>
    </submittedName>
</protein>
<evidence type="ECO:0000256" key="6">
    <source>
        <dbReference type="ARBA" id="ARBA00023136"/>
    </source>
</evidence>
<keyword evidence="9" id="KW-1185">Reference proteome</keyword>
<comment type="similarity">
    <text evidence="2">Belongs to the polysaccharide synthase family.</text>
</comment>
<evidence type="ECO:0000256" key="3">
    <source>
        <dbReference type="ARBA" id="ARBA00022475"/>
    </source>
</evidence>
<evidence type="ECO:0000256" key="7">
    <source>
        <dbReference type="SAM" id="Phobius"/>
    </source>
</evidence>
<feature type="transmembrane region" description="Helical" evidence="7">
    <location>
        <begin position="420"/>
        <end position="441"/>
    </location>
</feature>
<feature type="transmembrane region" description="Helical" evidence="7">
    <location>
        <begin position="151"/>
        <end position="174"/>
    </location>
</feature>
<feature type="transmembrane region" description="Helical" evidence="7">
    <location>
        <begin position="51"/>
        <end position="69"/>
    </location>
</feature>
<accession>A0A0L6CRB2</accession>
<keyword evidence="3" id="KW-1003">Cell membrane</keyword>
<organism evidence="8 9">
    <name type="scientific">Roseovarius tolerans</name>
    <dbReference type="NCBI Taxonomy" id="74031"/>
    <lineage>
        <taxon>Bacteria</taxon>
        <taxon>Pseudomonadati</taxon>
        <taxon>Pseudomonadota</taxon>
        <taxon>Alphaproteobacteria</taxon>
        <taxon>Rhodobacterales</taxon>
        <taxon>Roseobacteraceae</taxon>
        <taxon>Roseovarius</taxon>
    </lineage>
</organism>
<feature type="transmembrane region" description="Helical" evidence="7">
    <location>
        <begin position="389"/>
        <end position="408"/>
    </location>
</feature>
<gene>
    <name evidence="8" type="primary">tuaB_2</name>
    <name evidence="8" type="ORF">ROTO_34070</name>
</gene>
<keyword evidence="6 7" id="KW-0472">Membrane</keyword>
<dbReference type="EMBL" id="LGVV01000073">
    <property type="protein sequence ID" value="KNX40058.1"/>
    <property type="molecule type" value="Genomic_DNA"/>
</dbReference>
<feature type="transmembrane region" description="Helical" evidence="7">
    <location>
        <begin position="453"/>
        <end position="473"/>
    </location>
</feature>
<dbReference type="RefSeq" id="WP_050664240.1">
    <property type="nucleotide sequence ID" value="NZ_CP118494.1"/>
</dbReference>
<dbReference type="GO" id="GO:0005886">
    <property type="term" value="C:plasma membrane"/>
    <property type="evidence" value="ECO:0007669"/>
    <property type="project" value="UniProtKB-SubCell"/>
</dbReference>
<dbReference type="InterPro" id="IPR050833">
    <property type="entry name" value="Poly_Biosynth_Transport"/>
</dbReference>
<evidence type="ECO:0000256" key="5">
    <source>
        <dbReference type="ARBA" id="ARBA00022989"/>
    </source>
</evidence>
<feature type="transmembrane region" description="Helical" evidence="7">
    <location>
        <begin position="362"/>
        <end position="383"/>
    </location>
</feature>
<proteinExistence type="inferred from homology"/>
<keyword evidence="4 7" id="KW-0812">Transmembrane</keyword>
<dbReference type="PANTHER" id="PTHR30250:SF10">
    <property type="entry name" value="LIPOPOLYSACCHARIDE BIOSYNTHESIS PROTEIN WZXC"/>
    <property type="match status" value="1"/>
</dbReference>
<comment type="subcellular location">
    <subcellularLocation>
        <location evidence="1">Cell membrane</location>
        <topology evidence="1">Multi-pass membrane protein</topology>
    </subcellularLocation>
</comment>
<sequence>MSAERQGSRDPGIRAKISTGALLHFGSSVGVRLLGIITVAVLGRLLTPADFGIFAYAVFVSTLTDSCFYRHFHFSLVRLPQVTEKHLDTLFTLRLLTGLIIAGGIALSAKPVAVWVDSPELYAVLNWIAIAQIIGTFSSPRFMLLEKELRFAPAAFQVILVRTLTTCSAIALGFAWGNYWALVTGLVLMPIITLLHSHWVAPYRPRVSLVKWRAFLRFGLWVMSGNLFNFLSIRVDRLLLGPFAGIAAVGIYRMGVDIAELGTQQFAQPMERVIYPGLATKGQDKSSLMNAYLETQSVVIGVVLPMGLLTALSASEIIRIVAGPDWLAAAPVMWILAPLIALTTLEGGVKALIYINNAPEKIFFRNLLIFCVAMPLLIAGVTLGGFEGVIVASAAVKIFALILTLRLADKATNTSFFAPFLRAWRSFFAGACMVLAIALVISCGPSTTADTSVSAAAVFLAFKASLGISIYLAMHFILWAMSGCPNGIESLAVALLRRAKSRVLRPAAR</sequence>
<reference evidence="9" key="1">
    <citation type="submission" date="2015-07" db="EMBL/GenBank/DDBJ databases">
        <title>Draft Genome Sequence of Roseovarius tolerans EL-164, a producer of N-Acylated Alanine Methyl Esters (NAMEs).</title>
        <authorList>
            <person name="Voget S."/>
            <person name="Bruns H."/>
            <person name="Wagner-Doebler I."/>
            <person name="Schulz S."/>
            <person name="Daniel R."/>
        </authorList>
    </citation>
    <scope>NUCLEOTIDE SEQUENCE [LARGE SCALE GENOMIC DNA]</scope>
    <source>
        <strain evidence="9">EL-164</strain>
    </source>
</reference>
<dbReference type="Proteomes" id="UP000037046">
    <property type="component" value="Unassembled WGS sequence"/>
</dbReference>
<evidence type="ECO:0000256" key="1">
    <source>
        <dbReference type="ARBA" id="ARBA00004651"/>
    </source>
</evidence>
<feature type="transmembrane region" description="Helical" evidence="7">
    <location>
        <begin position="239"/>
        <end position="256"/>
    </location>
</feature>
<feature type="transmembrane region" description="Helical" evidence="7">
    <location>
        <begin position="90"/>
        <end position="109"/>
    </location>
</feature>
<dbReference type="Pfam" id="PF13440">
    <property type="entry name" value="Polysacc_synt_3"/>
    <property type="match status" value="1"/>
</dbReference>
<feature type="transmembrane region" description="Helical" evidence="7">
    <location>
        <begin position="291"/>
        <end position="312"/>
    </location>
</feature>
<feature type="transmembrane region" description="Helical" evidence="7">
    <location>
        <begin position="180"/>
        <end position="202"/>
    </location>
</feature>
<evidence type="ECO:0000256" key="4">
    <source>
        <dbReference type="ARBA" id="ARBA00022692"/>
    </source>
</evidence>
<dbReference type="PATRIC" id="fig|74031.6.peg.3488"/>
<feature type="transmembrane region" description="Helical" evidence="7">
    <location>
        <begin position="121"/>
        <end position="139"/>
    </location>
</feature>
<feature type="transmembrane region" description="Helical" evidence="7">
    <location>
        <begin position="21"/>
        <end position="45"/>
    </location>
</feature>
<feature type="transmembrane region" description="Helical" evidence="7">
    <location>
        <begin position="214"/>
        <end position="233"/>
    </location>
</feature>
<dbReference type="AlphaFoldDB" id="A0A0L6CRB2"/>
<evidence type="ECO:0000313" key="9">
    <source>
        <dbReference type="Proteomes" id="UP000037046"/>
    </source>
</evidence>
<evidence type="ECO:0000313" key="8">
    <source>
        <dbReference type="EMBL" id="KNX40058.1"/>
    </source>
</evidence>
<comment type="caution">
    <text evidence="8">The sequence shown here is derived from an EMBL/GenBank/DDBJ whole genome shotgun (WGS) entry which is preliminary data.</text>
</comment>